<organism evidence="1 2">
    <name type="scientific">Maribacter cobaltidurans</name>
    <dbReference type="NCBI Taxonomy" id="1178778"/>
    <lineage>
        <taxon>Bacteria</taxon>
        <taxon>Pseudomonadati</taxon>
        <taxon>Bacteroidota</taxon>
        <taxon>Flavobacteriia</taxon>
        <taxon>Flavobacteriales</taxon>
        <taxon>Flavobacteriaceae</taxon>
        <taxon>Maribacter</taxon>
    </lineage>
</organism>
<keyword evidence="2" id="KW-1185">Reference proteome</keyword>
<protein>
    <submittedName>
        <fullName evidence="1">Hemerythrin domain-containing protein</fullName>
    </submittedName>
</protein>
<dbReference type="EMBL" id="JAZDDG010000008">
    <property type="protein sequence ID" value="MEE1977855.1"/>
    <property type="molecule type" value="Genomic_DNA"/>
</dbReference>
<comment type="caution">
    <text evidence="1">The sequence shown here is derived from an EMBL/GenBank/DDBJ whole genome shotgun (WGS) entry which is preliminary data.</text>
</comment>
<name>A0ABU7IXZ8_9FLAO</name>
<reference evidence="1 2" key="1">
    <citation type="submission" date="2024-01" db="EMBL/GenBank/DDBJ databases">
        <title>Maribacter spp. originated from different algae showed divergent polysaccharides utilization ability.</title>
        <authorList>
            <person name="Wang H."/>
            <person name="Wu Y."/>
        </authorList>
    </citation>
    <scope>NUCLEOTIDE SEQUENCE [LARGE SCALE GENOMIC DNA]</scope>
    <source>
        <strain evidence="1 2">PR1</strain>
    </source>
</reference>
<dbReference type="Gene3D" id="1.20.120.520">
    <property type="entry name" value="nmb1532 protein domain like"/>
    <property type="match status" value="1"/>
</dbReference>
<sequence length="153" mass="18095">MKIRPIKRNKALQGVSREHHHGLLLCWKIRTGFSKGISEGRIKKYVDWFYSTHLIPHFKLEEEHIFPILGNQNELVQMALSQHKSLHRLFAETDAPSKSLSLIEEELEKHIRFEERVLFNEIQKVATEKQLEAISKIHTDEKFNDNINDPFWV</sequence>
<gene>
    <name evidence="1" type="ORF">V1I91_17380</name>
</gene>
<dbReference type="RefSeq" id="WP_272652536.1">
    <property type="nucleotide sequence ID" value="NZ_JAZDDG010000008.1"/>
</dbReference>
<evidence type="ECO:0000313" key="1">
    <source>
        <dbReference type="EMBL" id="MEE1977855.1"/>
    </source>
</evidence>
<proteinExistence type="predicted"/>
<dbReference type="Proteomes" id="UP001356308">
    <property type="component" value="Unassembled WGS sequence"/>
</dbReference>
<evidence type="ECO:0000313" key="2">
    <source>
        <dbReference type="Proteomes" id="UP001356308"/>
    </source>
</evidence>
<accession>A0ABU7IXZ8</accession>